<dbReference type="EMBL" id="CAXAMM010025603">
    <property type="protein sequence ID" value="CAK9057294.1"/>
    <property type="molecule type" value="Genomic_DNA"/>
</dbReference>
<feature type="transmembrane region" description="Helical" evidence="1">
    <location>
        <begin position="88"/>
        <end position="109"/>
    </location>
</feature>
<feature type="transmembrane region" description="Helical" evidence="1">
    <location>
        <begin position="213"/>
        <end position="235"/>
    </location>
</feature>
<comment type="caution">
    <text evidence="2">The sequence shown here is derived from an EMBL/GenBank/DDBJ whole genome shotgun (WGS) entry which is preliminary data.</text>
</comment>
<keyword evidence="1" id="KW-0812">Transmembrane</keyword>
<feature type="transmembrane region" description="Helical" evidence="1">
    <location>
        <begin position="247"/>
        <end position="266"/>
    </location>
</feature>
<feature type="transmembrane region" description="Helical" evidence="1">
    <location>
        <begin position="180"/>
        <end position="201"/>
    </location>
</feature>
<protein>
    <recommendedName>
        <fullName evidence="4">Transmembrane protein 163</fullName>
    </recommendedName>
</protein>
<proteinExistence type="predicted"/>
<organism evidence="2 3">
    <name type="scientific">Durusdinium trenchii</name>
    <dbReference type="NCBI Taxonomy" id="1381693"/>
    <lineage>
        <taxon>Eukaryota</taxon>
        <taxon>Sar</taxon>
        <taxon>Alveolata</taxon>
        <taxon>Dinophyceae</taxon>
        <taxon>Suessiales</taxon>
        <taxon>Symbiodiniaceae</taxon>
        <taxon>Durusdinium</taxon>
    </lineage>
</organism>
<keyword evidence="1" id="KW-1133">Transmembrane helix</keyword>
<gene>
    <name evidence="2" type="ORF">SCF082_LOCUS30775</name>
</gene>
<evidence type="ECO:0000313" key="3">
    <source>
        <dbReference type="Proteomes" id="UP001642464"/>
    </source>
</evidence>
<keyword evidence="1" id="KW-0472">Membrane</keyword>
<sequence length="282" mass="32475">MSLREVELEVPPQTLGYAHEGMRRRHEPVSTDPPIDEDTGYPRVLQEAHTLQERKQSLVLALVSIIDIVSSTVMMIVAFNYAYRAVGASLYCLGLQALSHALSSILLTLRLVGELRVPRDAEETFLRSERRRFLMREQLFNVLMGLSLLIAAAGLVFKAVRKIRFWDKWYQDHRNMDQEAQWATEFLAWYGFAFYLIQAVARFYLGRKLRRSIVWNAFVTSVISLLFLLVMGFSASFQKEWSWKAEPIGAIVLAMVCVIEGIRITIANMDDMNTRMRFDSRA</sequence>
<evidence type="ECO:0008006" key="4">
    <source>
        <dbReference type="Google" id="ProtNLM"/>
    </source>
</evidence>
<name>A0ABP0N4N5_9DINO</name>
<dbReference type="Proteomes" id="UP001642464">
    <property type="component" value="Unassembled WGS sequence"/>
</dbReference>
<feature type="transmembrane region" description="Helical" evidence="1">
    <location>
        <begin position="139"/>
        <end position="160"/>
    </location>
</feature>
<evidence type="ECO:0000256" key="1">
    <source>
        <dbReference type="SAM" id="Phobius"/>
    </source>
</evidence>
<reference evidence="2 3" key="1">
    <citation type="submission" date="2024-02" db="EMBL/GenBank/DDBJ databases">
        <authorList>
            <person name="Chen Y."/>
            <person name="Shah S."/>
            <person name="Dougan E. K."/>
            <person name="Thang M."/>
            <person name="Chan C."/>
        </authorList>
    </citation>
    <scope>NUCLEOTIDE SEQUENCE [LARGE SCALE GENOMIC DNA]</scope>
</reference>
<keyword evidence="3" id="KW-1185">Reference proteome</keyword>
<evidence type="ECO:0000313" key="2">
    <source>
        <dbReference type="EMBL" id="CAK9057294.1"/>
    </source>
</evidence>
<accession>A0ABP0N4N5</accession>
<feature type="transmembrane region" description="Helical" evidence="1">
    <location>
        <begin position="58"/>
        <end position="82"/>
    </location>
</feature>